<sequence length="926" mass="102015">MLIRSASPGELKYSDIYDAIQRGVLQRERLLKLDTPLGPDVLIPLRAQGWAKIGRDYRWTIDAVSINKNLSLLSLMHQPGTLWLQQTTTASSPSSYRPIHGFVHRVSVLGSDGDLAVYQVEFASALYFLGHTRNDYYWLEKNAREIMHDVFDRYSQLQGQVRFNIVTEPRVRSYCRQAESDLNFVHRILEDEGWYFYWEHADDNAGQTTLVIVDSLTALPKGTSVEYCRGNTDDEVDGLTQWAALQTLQSVRYTNRSFDYMRPSYDFEASSQLKATTYTIEQRRYEESQQIPAAPMEVFESLPYGYPSSDAGYARARLRTEAWDAQARRYSGIGALRWIDAGSHFELNHHPRHKGGDSRDNVFVAIELRWHIENNLPIGLHNAAFPHSLQRVIADARATHGKRFVSKPHAADGQTGYFVVELEAQPASVEYRSPFEHHKPVMQIEHAQAVAPEGEEAWADALNRIRVHYAWDRQTPAGAFVSSPLLLSMQADTGNGYGGVHVPRAGEWLAIGHWGGDCDRPFILGRLAGGTTQPPWHTNVLLSGFRSRGFGNTGAYNALVHDDATNQGGTRFTSYTGKSYSAFHQGYLIQQDGNRRGRYLGSGFILHTDDYGAVRANRGLYISTHAGSYDSEQLGVDELQDQLERTGMLVESLSSASTTAQAEPLQATQGVLKAMTSATLHTTSGTASGGRTGGGGMGEANSFTAPLIAVAGPAGILLSTQQSTQVTADKQISVVSGENATVATGKSLIMAAAEKISLFVQQAGVKIFAAKGKVEVAAQSDEMTLYADQNMTLTSNQGRIVIEAKQELMFKCGGSYIRITADGIEDGTRGGRTFKSASFSRQGPSSVAEHMNSLPKTKFNDPYVLRNRITGEVLKNHPFELVRADGTRITGMTNELGHVPEQKSENVESIMLRALRPSPKTGGTSA</sequence>
<dbReference type="NCBIfam" id="TIGR03361">
    <property type="entry name" value="VI_Rhs_Vgr"/>
    <property type="match status" value="1"/>
</dbReference>
<dbReference type="EMBL" id="PNYB01000001">
    <property type="protein sequence ID" value="PMS28242.1"/>
    <property type="molecule type" value="Genomic_DNA"/>
</dbReference>
<dbReference type="Gene3D" id="3.55.50.10">
    <property type="entry name" value="Baseplate protein-like domains"/>
    <property type="match status" value="1"/>
</dbReference>
<evidence type="ECO:0000313" key="3">
    <source>
        <dbReference type="EMBL" id="PMS28242.1"/>
    </source>
</evidence>
<feature type="domain" description="Putative type VI secretion system Rhs element associated Vgr" evidence="2">
    <location>
        <begin position="553"/>
        <end position="656"/>
    </location>
</feature>
<dbReference type="SUPFAM" id="SSF69279">
    <property type="entry name" value="Phage tail proteins"/>
    <property type="match status" value="2"/>
</dbReference>
<dbReference type="Pfam" id="PF10106">
    <property type="entry name" value="DUF2345"/>
    <property type="match status" value="1"/>
</dbReference>
<dbReference type="InterPro" id="IPR017847">
    <property type="entry name" value="T6SS_RhsGE_Vgr_subset"/>
</dbReference>
<dbReference type="InterPro" id="IPR006533">
    <property type="entry name" value="T6SS_Vgr_RhsGE"/>
</dbReference>
<dbReference type="Proteomes" id="UP000235347">
    <property type="component" value="Unassembled WGS sequence"/>
</dbReference>
<name>A0A2N7WFT1_9BURK</name>
<gene>
    <name evidence="3" type="ORF">C0Z19_00460</name>
</gene>
<comment type="caution">
    <text evidence="3">The sequence shown here is derived from an EMBL/GenBank/DDBJ whole genome shotgun (WGS) entry which is preliminary data.</text>
</comment>
<reference evidence="3 4" key="1">
    <citation type="submission" date="2018-01" db="EMBL/GenBank/DDBJ databases">
        <title>Whole genome analyses suggest that Burkholderia sensu lato contains two further novel genera in the rhizoxinica-symbiotica group Mycetohabitans gen. nov., and Trinickia gen. nov.: implications for the evolution of diazotrophy and nodulation in the Burkholderiaceae.</title>
        <authorList>
            <person name="Estrada-de los Santos P."/>
            <person name="Palmer M."/>
            <person name="Chavez-Ramirez B."/>
            <person name="Beukes C."/>
            <person name="Steenkamp E.T."/>
            <person name="Hirsch A.M."/>
            <person name="Manyaka P."/>
            <person name="Maluk M."/>
            <person name="Lafos M."/>
            <person name="Crook M."/>
            <person name="Gross E."/>
            <person name="Simon M.F."/>
            <person name="Bueno dos Reis Junior F."/>
            <person name="Poole P.S."/>
            <person name="Venter S.N."/>
            <person name="James E.K."/>
        </authorList>
    </citation>
    <scope>NUCLEOTIDE SEQUENCE [LARGE SCALE GENOMIC DNA]</scope>
    <source>
        <strain evidence="3 4">GP25-8</strain>
    </source>
</reference>
<dbReference type="InterPro" id="IPR028244">
    <property type="entry name" value="T6SS_Rhs_Vgr_dom"/>
</dbReference>
<dbReference type="InterPro" id="IPR037026">
    <property type="entry name" value="Vgr_OB-fold_dom_sf"/>
</dbReference>
<feature type="domain" description="DUF2345" evidence="1">
    <location>
        <begin position="698"/>
        <end position="845"/>
    </location>
</feature>
<keyword evidence="4" id="KW-1185">Reference proteome</keyword>
<dbReference type="RefSeq" id="WP_102607832.1">
    <property type="nucleotide sequence ID" value="NZ_CADIKD010000005.1"/>
</dbReference>
<dbReference type="SUPFAM" id="SSF69255">
    <property type="entry name" value="gp5 N-terminal domain-like"/>
    <property type="match status" value="1"/>
</dbReference>
<dbReference type="Pfam" id="PF13296">
    <property type="entry name" value="T6SS_Vgr"/>
    <property type="match status" value="1"/>
</dbReference>
<dbReference type="InterPro" id="IPR018769">
    <property type="entry name" value="VgrG2_DUF2345"/>
</dbReference>
<protein>
    <submittedName>
        <fullName evidence="3">Type VI secretion system tip protein VgrG</fullName>
    </submittedName>
</protein>
<evidence type="ECO:0000259" key="1">
    <source>
        <dbReference type="Pfam" id="PF10106"/>
    </source>
</evidence>
<evidence type="ECO:0000313" key="4">
    <source>
        <dbReference type="Proteomes" id="UP000235347"/>
    </source>
</evidence>
<evidence type="ECO:0000259" key="2">
    <source>
        <dbReference type="Pfam" id="PF13296"/>
    </source>
</evidence>
<dbReference type="Gene3D" id="2.40.50.230">
    <property type="entry name" value="Gp5 N-terminal domain"/>
    <property type="match status" value="1"/>
</dbReference>
<dbReference type="Pfam" id="PF05954">
    <property type="entry name" value="Phage_GPD"/>
    <property type="match status" value="1"/>
</dbReference>
<dbReference type="AlphaFoldDB" id="A0A2N7WFT1"/>
<proteinExistence type="predicted"/>
<dbReference type="Gene3D" id="4.10.220.110">
    <property type="match status" value="1"/>
</dbReference>
<dbReference type="Gene3D" id="2.30.110.50">
    <property type="match status" value="1"/>
</dbReference>
<dbReference type="NCBIfam" id="TIGR01646">
    <property type="entry name" value="vgr_GE"/>
    <property type="match status" value="1"/>
</dbReference>
<organism evidence="3 4">
    <name type="scientific">Trinickia soli</name>
    <dbReference type="NCBI Taxonomy" id="380675"/>
    <lineage>
        <taxon>Bacteria</taxon>
        <taxon>Pseudomonadati</taxon>
        <taxon>Pseudomonadota</taxon>
        <taxon>Betaproteobacteria</taxon>
        <taxon>Burkholderiales</taxon>
        <taxon>Burkholderiaceae</taxon>
        <taxon>Trinickia</taxon>
    </lineage>
</organism>
<accession>A0A2N7WFT1</accession>